<dbReference type="PANTHER" id="PTHR35371:SF1">
    <property type="entry name" value="BLR7753 PROTEIN"/>
    <property type="match status" value="1"/>
</dbReference>
<dbReference type="InterPro" id="IPR001129">
    <property type="entry name" value="Membr-assoc_MAPEG"/>
</dbReference>
<proteinExistence type="predicted"/>
<feature type="transmembrane region" description="Helical" evidence="5">
    <location>
        <begin position="85"/>
        <end position="106"/>
    </location>
</feature>
<organism evidence="6 7">
    <name type="scientific">Mesorhizobium liriopis</name>
    <dbReference type="NCBI Taxonomy" id="2953882"/>
    <lineage>
        <taxon>Bacteria</taxon>
        <taxon>Pseudomonadati</taxon>
        <taxon>Pseudomonadota</taxon>
        <taxon>Alphaproteobacteria</taxon>
        <taxon>Hyphomicrobiales</taxon>
        <taxon>Phyllobacteriaceae</taxon>
        <taxon>Mesorhizobium</taxon>
    </lineage>
</organism>
<keyword evidence="7" id="KW-1185">Reference proteome</keyword>
<dbReference type="EMBL" id="JAMXQS010000007">
    <property type="protein sequence ID" value="MCO6051119.1"/>
    <property type="molecule type" value="Genomic_DNA"/>
</dbReference>
<accession>A0ABT1C8H6</accession>
<evidence type="ECO:0000256" key="3">
    <source>
        <dbReference type="ARBA" id="ARBA00022989"/>
    </source>
</evidence>
<comment type="caution">
    <text evidence="6">The sequence shown here is derived from an EMBL/GenBank/DDBJ whole genome shotgun (WGS) entry which is preliminary data.</text>
</comment>
<dbReference type="Pfam" id="PF01124">
    <property type="entry name" value="MAPEG"/>
    <property type="match status" value="1"/>
</dbReference>
<keyword evidence="2 5" id="KW-0812">Transmembrane</keyword>
<keyword evidence="3 5" id="KW-1133">Transmembrane helix</keyword>
<dbReference type="Gene3D" id="1.20.120.550">
    <property type="entry name" value="Membrane associated eicosanoid/glutathione metabolism-like domain"/>
    <property type="match status" value="1"/>
</dbReference>
<reference evidence="6 7" key="1">
    <citation type="submission" date="2022-06" db="EMBL/GenBank/DDBJ databases">
        <title>Mesorhizobium sp. strain RP14 Genome sequencing and assembly.</title>
        <authorList>
            <person name="Kim I."/>
        </authorList>
    </citation>
    <scope>NUCLEOTIDE SEQUENCE [LARGE SCALE GENOMIC DNA]</scope>
    <source>
        <strain evidence="7">RP14(2022)</strain>
    </source>
</reference>
<sequence>MEALPTELVVLAWSVVLLFVHIMLQGAGATRDNGLDYNASARDEERPVSKLTGRLNRAKNNFLETYPAFVALALALAVSGRTGGWAATGAVVWIVARIVYLPLYAAGVPVIRSLAYVVSVVGLALMFVGLLF</sequence>
<evidence type="ECO:0000256" key="2">
    <source>
        <dbReference type="ARBA" id="ARBA00022692"/>
    </source>
</evidence>
<keyword evidence="4 5" id="KW-0472">Membrane</keyword>
<evidence type="ECO:0000313" key="7">
    <source>
        <dbReference type="Proteomes" id="UP001205906"/>
    </source>
</evidence>
<dbReference type="Proteomes" id="UP001205906">
    <property type="component" value="Unassembled WGS sequence"/>
</dbReference>
<comment type="subcellular location">
    <subcellularLocation>
        <location evidence="1">Membrane</location>
    </subcellularLocation>
</comment>
<feature type="transmembrane region" description="Helical" evidence="5">
    <location>
        <begin position="113"/>
        <end position="131"/>
    </location>
</feature>
<dbReference type="RefSeq" id="WP_252820369.1">
    <property type="nucleotide sequence ID" value="NZ_JAMXQS010000007.1"/>
</dbReference>
<dbReference type="InterPro" id="IPR023352">
    <property type="entry name" value="MAPEG-like_dom_sf"/>
</dbReference>
<gene>
    <name evidence="6" type="ORF">NGM99_15145</name>
</gene>
<protein>
    <submittedName>
        <fullName evidence="6">MAPEG family protein</fullName>
    </submittedName>
</protein>
<evidence type="ECO:0000256" key="5">
    <source>
        <dbReference type="SAM" id="Phobius"/>
    </source>
</evidence>
<evidence type="ECO:0000256" key="4">
    <source>
        <dbReference type="ARBA" id="ARBA00023136"/>
    </source>
</evidence>
<name>A0ABT1C8H6_9HYPH</name>
<evidence type="ECO:0000256" key="1">
    <source>
        <dbReference type="ARBA" id="ARBA00004370"/>
    </source>
</evidence>
<dbReference type="SUPFAM" id="SSF161084">
    <property type="entry name" value="MAPEG domain-like"/>
    <property type="match status" value="1"/>
</dbReference>
<feature type="transmembrane region" description="Helical" evidence="5">
    <location>
        <begin position="6"/>
        <end position="24"/>
    </location>
</feature>
<evidence type="ECO:0000313" key="6">
    <source>
        <dbReference type="EMBL" id="MCO6051119.1"/>
    </source>
</evidence>
<dbReference type="PANTHER" id="PTHR35371">
    <property type="entry name" value="INNER MEMBRANE PROTEIN"/>
    <property type="match status" value="1"/>
</dbReference>